<evidence type="ECO:0000313" key="1">
    <source>
        <dbReference type="EMBL" id="JAD39784.1"/>
    </source>
</evidence>
<protein>
    <submittedName>
        <fullName evidence="1">Uncharacterized protein</fullName>
    </submittedName>
</protein>
<accession>A0A0A8ZK41</accession>
<sequence length="44" mass="5270">MKNAIIYKKIISNTIVFIDILVKVSPCRPCQCPKRLIFLDWRKY</sequence>
<dbReference type="AlphaFoldDB" id="A0A0A8ZK41"/>
<proteinExistence type="predicted"/>
<name>A0A0A8ZK41_ARUDO</name>
<reference evidence="1" key="2">
    <citation type="journal article" date="2015" name="Data Brief">
        <title>Shoot transcriptome of the giant reed, Arundo donax.</title>
        <authorList>
            <person name="Barrero R.A."/>
            <person name="Guerrero F.D."/>
            <person name="Moolhuijzen P."/>
            <person name="Goolsby J.A."/>
            <person name="Tidwell J."/>
            <person name="Bellgard S.E."/>
            <person name="Bellgard M.I."/>
        </authorList>
    </citation>
    <scope>NUCLEOTIDE SEQUENCE</scope>
    <source>
        <tissue evidence="1">Shoot tissue taken approximately 20 cm above the soil surface</tissue>
    </source>
</reference>
<organism evidence="1">
    <name type="scientific">Arundo donax</name>
    <name type="common">Giant reed</name>
    <name type="synonym">Donax arundinaceus</name>
    <dbReference type="NCBI Taxonomy" id="35708"/>
    <lineage>
        <taxon>Eukaryota</taxon>
        <taxon>Viridiplantae</taxon>
        <taxon>Streptophyta</taxon>
        <taxon>Embryophyta</taxon>
        <taxon>Tracheophyta</taxon>
        <taxon>Spermatophyta</taxon>
        <taxon>Magnoliopsida</taxon>
        <taxon>Liliopsida</taxon>
        <taxon>Poales</taxon>
        <taxon>Poaceae</taxon>
        <taxon>PACMAD clade</taxon>
        <taxon>Arundinoideae</taxon>
        <taxon>Arundineae</taxon>
        <taxon>Arundo</taxon>
    </lineage>
</organism>
<reference evidence="1" key="1">
    <citation type="submission" date="2014-09" db="EMBL/GenBank/DDBJ databases">
        <authorList>
            <person name="Magalhaes I.L.F."/>
            <person name="Oliveira U."/>
            <person name="Santos F.R."/>
            <person name="Vidigal T.H.D.A."/>
            <person name="Brescovit A.D."/>
            <person name="Santos A.J."/>
        </authorList>
    </citation>
    <scope>NUCLEOTIDE SEQUENCE</scope>
    <source>
        <tissue evidence="1">Shoot tissue taken approximately 20 cm above the soil surface</tissue>
    </source>
</reference>
<dbReference type="EMBL" id="GBRH01258111">
    <property type="protein sequence ID" value="JAD39784.1"/>
    <property type="molecule type" value="Transcribed_RNA"/>
</dbReference>